<dbReference type="PANTHER" id="PTHR10098">
    <property type="entry name" value="RAPSYN-RELATED"/>
    <property type="match status" value="1"/>
</dbReference>
<evidence type="ECO:0000256" key="2">
    <source>
        <dbReference type="SAM" id="Coils"/>
    </source>
</evidence>
<evidence type="ECO:0000313" key="5">
    <source>
        <dbReference type="Proteomes" id="UP001642464"/>
    </source>
</evidence>
<feature type="compositionally biased region" description="Basic and acidic residues" evidence="3">
    <location>
        <begin position="858"/>
        <end position="871"/>
    </location>
</feature>
<dbReference type="SMART" id="SM00028">
    <property type="entry name" value="TPR"/>
    <property type="match status" value="4"/>
</dbReference>
<keyword evidence="5" id="KW-1185">Reference proteome</keyword>
<feature type="repeat" description="TPR" evidence="1">
    <location>
        <begin position="398"/>
        <end position="431"/>
    </location>
</feature>
<keyword evidence="4" id="KW-0687">Ribonucleoprotein</keyword>
<accession>A0ABP0KXH5</accession>
<evidence type="ECO:0000313" key="4">
    <source>
        <dbReference type="EMBL" id="CAK9030948.1"/>
    </source>
</evidence>
<protein>
    <submittedName>
        <fullName evidence="4">60S ribosomal protein L35</fullName>
    </submittedName>
</protein>
<name>A0ABP0KXH5_9DINO</name>
<evidence type="ECO:0000256" key="3">
    <source>
        <dbReference type="SAM" id="MobiDB-lite"/>
    </source>
</evidence>
<dbReference type="PANTHER" id="PTHR10098:SF108">
    <property type="entry name" value="TETRATRICOPEPTIDE REPEAT PROTEIN 28"/>
    <property type="match status" value="1"/>
</dbReference>
<feature type="region of interest" description="Disordered" evidence="3">
    <location>
        <begin position="841"/>
        <end position="871"/>
    </location>
</feature>
<sequence length="871" mass="95115">MAQTGDAPLLWVSVIDLLRQQKFEEAVQQAEDLQAKGRQTGVKATEASAATCLAVARECQRNSQALDALLELGISWGEAALLLAPDAPELPGPWGAAARHLAQATPSAEVRTLSQELGLRWTETMEPRIIGNLVRPPRPSSEEELMKAANTAQKGNKVSGQELLKASVALQELDRRQEAVQSATAAMEVFKQAGNSEGEATALLCKSKVLLGVDNMAALQAASHALKLFRELGHITGQAVAQHAIAKVQFARRNPDDVWNRAAESLRLLRLLGDRHREVMVLCTATDAAISMGKARQALSYGLDALTRSRKLQDRFLEAKALCLVAQARGICGEPAGVSAAKEALAIYQDLGLKSFQLKALEALAAVGKGTQSGVEAMTEAEALAASFQAAAMTKEQAECFYLMAKMFHELQDLDNALVATQEALKHSPEEGHGKLLSLLSTILLDRKEFQEALDTARKATENLGLALDDEQKDQQLVCINNQALALAQLGNFPEALQFLEERLREFRAAKEKRGEGQALFIMAQLLQAKGSTEEALHRLALAAPALLESRDVRCEAQAWQLSAKIHLEKNELSKALPAAERSARGFQAVGDRRGRAQLAAMLAEIQFSLCGLEKADGNLHEALRAAKESVSLYHDLNEKSVEMGYSLHCLANINLALHNWEAALEAAQEALELFRSLQLPLLETNALHLESGAYLGAKDFENSRQRALEEKEIYSSAGVLKGVDQVDQWLLYVDRCSSDEQTLKSFYGFSMRRKSNAPVAQSDERQAFRAPRRLTAMNDIELWMADTSKATRSCVIAYQGLEHRSAGGGQAAPAGKTKVTAGELQSLQFPGGSELDHDIRWVHRRKSKSHSKGRRLQKAEEERLHAPAVQ</sequence>
<keyword evidence="4" id="KW-0689">Ribosomal protein</keyword>
<dbReference type="SUPFAM" id="SSF48452">
    <property type="entry name" value="TPR-like"/>
    <property type="match status" value="3"/>
</dbReference>
<proteinExistence type="predicted"/>
<keyword evidence="1" id="KW-0802">TPR repeat</keyword>
<dbReference type="PROSITE" id="PS50005">
    <property type="entry name" value="TPR"/>
    <property type="match status" value="1"/>
</dbReference>
<dbReference type="InterPro" id="IPR019734">
    <property type="entry name" value="TPR_rpt"/>
</dbReference>
<feature type="coiled-coil region" evidence="2">
    <location>
        <begin position="651"/>
        <end position="678"/>
    </location>
</feature>
<reference evidence="4 5" key="1">
    <citation type="submission" date="2024-02" db="EMBL/GenBank/DDBJ databases">
        <authorList>
            <person name="Chen Y."/>
            <person name="Shah S."/>
            <person name="Dougan E. K."/>
            <person name="Thang M."/>
            <person name="Chan C."/>
        </authorList>
    </citation>
    <scope>NUCLEOTIDE SEQUENCE [LARGE SCALE GENOMIC DNA]</scope>
</reference>
<dbReference type="Proteomes" id="UP001642464">
    <property type="component" value="Unassembled WGS sequence"/>
</dbReference>
<dbReference type="InterPro" id="IPR011990">
    <property type="entry name" value="TPR-like_helical_dom_sf"/>
</dbReference>
<dbReference type="GO" id="GO:0005840">
    <property type="term" value="C:ribosome"/>
    <property type="evidence" value="ECO:0007669"/>
    <property type="project" value="UniProtKB-KW"/>
</dbReference>
<organism evidence="4 5">
    <name type="scientific">Durusdinium trenchii</name>
    <dbReference type="NCBI Taxonomy" id="1381693"/>
    <lineage>
        <taxon>Eukaryota</taxon>
        <taxon>Sar</taxon>
        <taxon>Alveolata</taxon>
        <taxon>Dinophyceae</taxon>
        <taxon>Suessiales</taxon>
        <taxon>Symbiodiniaceae</taxon>
        <taxon>Durusdinium</taxon>
    </lineage>
</organism>
<feature type="compositionally biased region" description="Basic residues" evidence="3">
    <location>
        <begin position="843"/>
        <end position="857"/>
    </location>
</feature>
<dbReference type="Gene3D" id="1.25.40.10">
    <property type="entry name" value="Tetratricopeptide repeat domain"/>
    <property type="match status" value="4"/>
</dbReference>
<evidence type="ECO:0000256" key="1">
    <source>
        <dbReference type="PROSITE-ProRule" id="PRU00339"/>
    </source>
</evidence>
<comment type="caution">
    <text evidence="4">The sequence shown here is derived from an EMBL/GenBank/DDBJ whole genome shotgun (WGS) entry which is preliminary data.</text>
</comment>
<dbReference type="EMBL" id="CAXAMM010013291">
    <property type="protein sequence ID" value="CAK9030948.1"/>
    <property type="molecule type" value="Genomic_DNA"/>
</dbReference>
<keyword evidence="2" id="KW-0175">Coiled coil</keyword>
<gene>
    <name evidence="4" type="ORF">SCF082_LOCUS19416</name>
</gene>